<accession>A0A8X6YKP9</accession>
<dbReference type="EMBL" id="BMAV01020902">
    <property type="protein sequence ID" value="GFY74711.1"/>
    <property type="molecule type" value="Genomic_DNA"/>
</dbReference>
<evidence type="ECO:0000313" key="1">
    <source>
        <dbReference type="EMBL" id="GFY74711.1"/>
    </source>
</evidence>
<gene>
    <name evidence="1" type="ORF">TNIN_487711</name>
</gene>
<keyword evidence="2" id="KW-1185">Reference proteome</keyword>
<dbReference type="Proteomes" id="UP000886998">
    <property type="component" value="Unassembled WGS sequence"/>
</dbReference>
<proteinExistence type="predicted"/>
<dbReference type="AlphaFoldDB" id="A0A8X6YKP9"/>
<sequence length="99" mass="11480">MASKCRDRWGDPSQRFWDRASQPISLHGRSLKLPLGWAGVRRSGKEASARKSTHFPSSIRALHWLVGGYFPKWISLGKVRKLECFSERRTFVETSKEKY</sequence>
<evidence type="ECO:0000313" key="2">
    <source>
        <dbReference type="Proteomes" id="UP000886998"/>
    </source>
</evidence>
<name>A0A8X6YKP9_9ARAC</name>
<organism evidence="1 2">
    <name type="scientific">Trichonephila inaurata madagascariensis</name>
    <dbReference type="NCBI Taxonomy" id="2747483"/>
    <lineage>
        <taxon>Eukaryota</taxon>
        <taxon>Metazoa</taxon>
        <taxon>Ecdysozoa</taxon>
        <taxon>Arthropoda</taxon>
        <taxon>Chelicerata</taxon>
        <taxon>Arachnida</taxon>
        <taxon>Araneae</taxon>
        <taxon>Araneomorphae</taxon>
        <taxon>Entelegynae</taxon>
        <taxon>Araneoidea</taxon>
        <taxon>Nephilidae</taxon>
        <taxon>Trichonephila</taxon>
        <taxon>Trichonephila inaurata</taxon>
    </lineage>
</organism>
<reference evidence="1" key="1">
    <citation type="submission" date="2020-08" db="EMBL/GenBank/DDBJ databases">
        <title>Multicomponent nature underlies the extraordinary mechanical properties of spider dragline silk.</title>
        <authorList>
            <person name="Kono N."/>
            <person name="Nakamura H."/>
            <person name="Mori M."/>
            <person name="Yoshida Y."/>
            <person name="Ohtoshi R."/>
            <person name="Malay A.D."/>
            <person name="Moran D.A.P."/>
            <person name="Tomita M."/>
            <person name="Numata K."/>
            <person name="Arakawa K."/>
        </authorList>
    </citation>
    <scope>NUCLEOTIDE SEQUENCE</scope>
</reference>
<protein>
    <submittedName>
        <fullName evidence="1">Uncharacterized protein</fullName>
    </submittedName>
</protein>
<comment type="caution">
    <text evidence="1">The sequence shown here is derived from an EMBL/GenBank/DDBJ whole genome shotgun (WGS) entry which is preliminary data.</text>
</comment>